<dbReference type="InterPro" id="IPR005759">
    <property type="entry name" value="Nth"/>
</dbReference>
<name>A0A8J3HVZ5_9RICK</name>
<evidence type="ECO:0000256" key="10">
    <source>
        <dbReference type="ARBA" id="ARBA00023239"/>
    </source>
</evidence>
<keyword evidence="15" id="KW-1185">Reference proteome</keyword>
<evidence type="ECO:0000256" key="1">
    <source>
        <dbReference type="ARBA" id="ARBA00008343"/>
    </source>
</evidence>
<gene>
    <name evidence="12 14" type="primary">nth</name>
    <name evidence="14" type="ORF">sL5_09920</name>
</gene>
<dbReference type="FunFam" id="1.10.340.30:FF:000001">
    <property type="entry name" value="Endonuclease III"/>
    <property type="match status" value="1"/>
</dbReference>
<comment type="caution">
    <text evidence="14">The sequence shown here is derived from an EMBL/GenBank/DDBJ whole genome shotgun (WGS) entry which is preliminary data.</text>
</comment>
<evidence type="ECO:0000256" key="11">
    <source>
        <dbReference type="ARBA" id="ARBA00023295"/>
    </source>
</evidence>
<keyword evidence="11 12" id="KW-0326">Glycosidase</keyword>
<keyword evidence="2 12" id="KW-0004">4Fe-4S</keyword>
<dbReference type="InterPro" id="IPR004036">
    <property type="entry name" value="Endonuclease-III-like_CS2"/>
</dbReference>
<evidence type="ECO:0000313" key="15">
    <source>
        <dbReference type="Proteomes" id="UP000637906"/>
    </source>
</evidence>
<dbReference type="PANTHER" id="PTHR10359">
    <property type="entry name" value="A/G-SPECIFIC ADENINE GLYCOSYLASE/ENDONUCLEASE III"/>
    <property type="match status" value="1"/>
</dbReference>
<dbReference type="InterPro" id="IPR023170">
    <property type="entry name" value="HhH_base_excis_C"/>
</dbReference>
<dbReference type="Gene3D" id="1.10.340.30">
    <property type="entry name" value="Hypothetical protein, domain 2"/>
    <property type="match status" value="1"/>
</dbReference>
<comment type="function">
    <text evidence="12">DNA repair enzyme that has both DNA N-glycosylase activity and AP-lyase activity. The DNA N-glycosylase activity releases various damaged pyrimidines from DNA by cleaving the N-glycosidic bond, leaving an AP (apurinic/apyrimidinic) site. The AP-lyase activity cleaves the phosphodiester bond 3' to the AP site by a beta-elimination, leaving a 3'-terminal unsaturated sugar and a product with a terminal 5'-phosphate.</text>
</comment>
<feature type="binding site" evidence="12">
    <location>
        <position position="197"/>
    </location>
    <ligand>
        <name>[4Fe-4S] cluster</name>
        <dbReference type="ChEBI" id="CHEBI:49883"/>
    </ligand>
</feature>
<evidence type="ECO:0000256" key="7">
    <source>
        <dbReference type="ARBA" id="ARBA00023014"/>
    </source>
</evidence>
<evidence type="ECO:0000259" key="13">
    <source>
        <dbReference type="SMART" id="SM00478"/>
    </source>
</evidence>
<dbReference type="PANTHER" id="PTHR10359:SF18">
    <property type="entry name" value="ENDONUCLEASE III"/>
    <property type="match status" value="1"/>
</dbReference>
<keyword evidence="5 12" id="KW-0378">Hydrolase</keyword>
<dbReference type="Gene3D" id="1.10.1670.10">
    <property type="entry name" value="Helix-hairpin-Helix base-excision DNA repair enzymes (C-terminal)"/>
    <property type="match status" value="1"/>
</dbReference>
<feature type="binding site" evidence="12">
    <location>
        <position position="203"/>
    </location>
    <ligand>
        <name>[4Fe-4S] cluster</name>
        <dbReference type="ChEBI" id="CHEBI:49883"/>
    </ligand>
</feature>
<keyword evidence="6 12" id="KW-0408">Iron</keyword>
<dbReference type="GO" id="GO:0006285">
    <property type="term" value="P:base-excision repair, AP site formation"/>
    <property type="evidence" value="ECO:0007669"/>
    <property type="project" value="TreeGrafter"/>
</dbReference>
<evidence type="ECO:0000313" key="14">
    <source>
        <dbReference type="EMBL" id="GHM59999.1"/>
    </source>
</evidence>
<dbReference type="GO" id="GO:0019104">
    <property type="term" value="F:DNA N-glycosylase activity"/>
    <property type="evidence" value="ECO:0007669"/>
    <property type="project" value="UniProtKB-UniRule"/>
</dbReference>
<dbReference type="PROSITE" id="PS01155">
    <property type="entry name" value="ENDONUCLEASE_III_2"/>
    <property type="match status" value="1"/>
</dbReference>
<dbReference type="GO" id="GO:0140078">
    <property type="term" value="F:class I DNA-(apurinic or apyrimidinic site) endonuclease activity"/>
    <property type="evidence" value="ECO:0007669"/>
    <property type="project" value="UniProtKB-EC"/>
</dbReference>
<accession>A0A8J3HVZ5</accession>
<feature type="binding site" evidence="12">
    <location>
        <position position="194"/>
    </location>
    <ligand>
        <name>[4Fe-4S] cluster</name>
        <dbReference type="ChEBI" id="CHEBI:49883"/>
    </ligand>
</feature>
<reference evidence="14 15" key="1">
    <citation type="journal article" date="2021" name="Microb. Ecol.">
        <title>Candidatus Mesenet longicola: Novel Endosymbionts of Brontispa longissima that Induce Cytoplasmic Incompatibility.</title>
        <authorList>
            <person name="Takano S."/>
            <person name="Gotoh Y."/>
            <person name="Hayashi T."/>
        </authorList>
    </citation>
    <scope>NUCLEOTIDE SEQUENCE [LARGE SCALE GENOMIC DNA]</scope>
    <source>
        <strain evidence="14">L5</strain>
    </source>
</reference>
<dbReference type="SMART" id="SM00478">
    <property type="entry name" value="ENDO3c"/>
    <property type="match status" value="1"/>
</dbReference>
<keyword evidence="4 12" id="KW-0227">DNA damage</keyword>
<keyword evidence="14" id="KW-0255">Endonuclease</keyword>
<dbReference type="PIRSF" id="PIRSF001435">
    <property type="entry name" value="Nth"/>
    <property type="match status" value="1"/>
</dbReference>
<protein>
    <recommendedName>
        <fullName evidence="12">Endonuclease III</fullName>
        <ecNumber evidence="12">4.2.99.18</ecNumber>
    </recommendedName>
    <alternativeName>
        <fullName evidence="12">DNA-(apurinic or apyrimidinic site) lyase</fullName>
    </alternativeName>
</protein>
<dbReference type="GO" id="GO:0051539">
    <property type="term" value="F:4 iron, 4 sulfur cluster binding"/>
    <property type="evidence" value="ECO:0007669"/>
    <property type="project" value="UniProtKB-UniRule"/>
</dbReference>
<dbReference type="AlphaFoldDB" id="A0A8J3HVZ5"/>
<evidence type="ECO:0000256" key="3">
    <source>
        <dbReference type="ARBA" id="ARBA00022723"/>
    </source>
</evidence>
<proteinExistence type="inferred from homology"/>
<evidence type="ECO:0000256" key="9">
    <source>
        <dbReference type="ARBA" id="ARBA00023204"/>
    </source>
</evidence>
<keyword evidence="9 12" id="KW-0234">DNA repair</keyword>
<keyword evidence="7 12" id="KW-0411">Iron-sulfur</keyword>
<dbReference type="CDD" id="cd00056">
    <property type="entry name" value="ENDO3c"/>
    <property type="match status" value="1"/>
</dbReference>
<feature type="domain" description="HhH-GPD" evidence="13">
    <location>
        <begin position="38"/>
        <end position="185"/>
    </location>
</feature>
<evidence type="ECO:0000256" key="2">
    <source>
        <dbReference type="ARBA" id="ARBA00022485"/>
    </source>
</evidence>
<comment type="catalytic activity">
    <reaction evidence="12">
        <text>2'-deoxyribonucleotide-(2'-deoxyribose 5'-phosphate)-2'-deoxyribonucleotide-DNA = a 3'-end 2'-deoxyribonucleotide-(2,3-dehydro-2,3-deoxyribose 5'-phosphate)-DNA + a 5'-end 5'-phospho-2'-deoxyribonucleoside-DNA + H(+)</text>
        <dbReference type="Rhea" id="RHEA:66592"/>
        <dbReference type="Rhea" id="RHEA-COMP:13180"/>
        <dbReference type="Rhea" id="RHEA-COMP:16897"/>
        <dbReference type="Rhea" id="RHEA-COMP:17067"/>
        <dbReference type="ChEBI" id="CHEBI:15378"/>
        <dbReference type="ChEBI" id="CHEBI:136412"/>
        <dbReference type="ChEBI" id="CHEBI:157695"/>
        <dbReference type="ChEBI" id="CHEBI:167181"/>
        <dbReference type="EC" id="4.2.99.18"/>
    </reaction>
</comment>
<dbReference type="EC" id="4.2.99.18" evidence="12"/>
<evidence type="ECO:0000256" key="6">
    <source>
        <dbReference type="ARBA" id="ARBA00023004"/>
    </source>
</evidence>
<dbReference type="GO" id="GO:0003677">
    <property type="term" value="F:DNA binding"/>
    <property type="evidence" value="ECO:0007669"/>
    <property type="project" value="UniProtKB-UniRule"/>
</dbReference>
<evidence type="ECO:0000256" key="5">
    <source>
        <dbReference type="ARBA" id="ARBA00022801"/>
    </source>
</evidence>
<dbReference type="NCBIfam" id="TIGR01083">
    <property type="entry name" value="nth"/>
    <property type="match status" value="1"/>
</dbReference>
<evidence type="ECO:0000256" key="4">
    <source>
        <dbReference type="ARBA" id="ARBA00022763"/>
    </source>
</evidence>
<keyword evidence="10 12" id="KW-0456">Lyase</keyword>
<dbReference type="FunFam" id="1.10.1670.10:FF:000001">
    <property type="entry name" value="Endonuclease III"/>
    <property type="match status" value="1"/>
</dbReference>
<evidence type="ECO:0000256" key="8">
    <source>
        <dbReference type="ARBA" id="ARBA00023125"/>
    </source>
</evidence>
<dbReference type="EMBL" id="BNGU01000055">
    <property type="protein sequence ID" value="GHM59999.1"/>
    <property type="molecule type" value="Genomic_DNA"/>
</dbReference>
<dbReference type="HAMAP" id="MF_00942">
    <property type="entry name" value="Nth"/>
    <property type="match status" value="1"/>
</dbReference>
<dbReference type="InterPro" id="IPR011257">
    <property type="entry name" value="DNA_glycosylase"/>
</dbReference>
<keyword evidence="8 12" id="KW-0238">DNA-binding</keyword>
<keyword evidence="3 12" id="KW-0479">Metal-binding</keyword>
<dbReference type="SUPFAM" id="SSF48150">
    <property type="entry name" value="DNA-glycosylase"/>
    <property type="match status" value="1"/>
</dbReference>
<comment type="similarity">
    <text evidence="1 12">Belongs to the Nth/MutY family.</text>
</comment>
<feature type="binding site" evidence="12">
    <location>
        <position position="187"/>
    </location>
    <ligand>
        <name>[4Fe-4S] cluster</name>
        <dbReference type="ChEBI" id="CHEBI:49883"/>
    </ligand>
</feature>
<dbReference type="GO" id="GO:0046872">
    <property type="term" value="F:metal ion binding"/>
    <property type="evidence" value="ECO:0007669"/>
    <property type="project" value="UniProtKB-KW"/>
</dbReference>
<sequence>MDPKKVELIFLSFQQSNPIPKIELNYTNHFTLLIAIILSARTTDVSVNKITEQLFKIADSPQKILDLGEEELKSHICRIGLYNTKAKNIIKLSTILIENYDNSVPIEFNQLISLPGVGRKSANVFLNSALGMPTLAVDTHVFRVSNRIGLVKEKSIIETERSLLKVVPKKWLLYAHHWLVLHGRYVCKARMPFCKTCIIKDLCEYKKKC</sequence>
<comment type="cofactor">
    <cofactor evidence="12">
        <name>[4Fe-4S] cluster</name>
        <dbReference type="ChEBI" id="CHEBI:49883"/>
    </cofactor>
    <text evidence="12">Binds 1 [4Fe-4S] cluster.</text>
</comment>
<evidence type="ECO:0000256" key="12">
    <source>
        <dbReference type="HAMAP-Rule" id="MF_00942"/>
    </source>
</evidence>
<dbReference type="Pfam" id="PF00730">
    <property type="entry name" value="HhH-GPD"/>
    <property type="match status" value="1"/>
</dbReference>
<dbReference type="Proteomes" id="UP000637906">
    <property type="component" value="Unassembled WGS sequence"/>
</dbReference>
<organism evidence="14 15">
    <name type="scientific">Candidatus Mesenet longicola</name>
    <dbReference type="NCBI Taxonomy" id="1892558"/>
    <lineage>
        <taxon>Bacteria</taxon>
        <taxon>Pseudomonadati</taxon>
        <taxon>Pseudomonadota</taxon>
        <taxon>Alphaproteobacteria</taxon>
        <taxon>Rickettsiales</taxon>
        <taxon>Anaplasmataceae</taxon>
        <taxon>Candidatus Mesenet</taxon>
    </lineage>
</organism>
<dbReference type="InterPro" id="IPR003265">
    <property type="entry name" value="HhH-GPD_domain"/>
</dbReference>
<keyword evidence="14" id="KW-0540">Nuclease</keyword>